<dbReference type="RefSeq" id="WP_200390273.1">
    <property type="nucleotide sequence ID" value="NZ_JAENIO010000003.1"/>
</dbReference>
<evidence type="ECO:0000313" key="6">
    <source>
        <dbReference type="EMBL" id="MBK1832837.1"/>
    </source>
</evidence>
<dbReference type="Gene3D" id="2.60.120.200">
    <property type="match status" value="1"/>
</dbReference>
<dbReference type="InterPro" id="IPR013320">
    <property type="entry name" value="ConA-like_dom_sf"/>
</dbReference>
<gene>
    <name evidence="6" type="ORF">JIN78_02085</name>
</gene>
<dbReference type="SUPFAM" id="SSF46626">
    <property type="entry name" value="Cytochrome c"/>
    <property type="match status" value="1"/>
</dbReference>
<organism evidence="6 7">
    <name type="scientific">Roseibacillus ishigakijimensis</name>
    <dbReference type="NCBI Taxonomy" id="454146"/>
    <lineage>
        <taxon>Bacteria</taxon>
        <taxon>Pseudomonadati</taxon>
        <taxon>Verrucomicrobiota</taxon>
        <taxon>Verrucomicrobiia</taxon>
        <taxon>Verrucomicrobiales</taxon>
        <taxon>Verrucomicrobiaceae</taxon>
        <taxon>Roseibacillus</taxon>
    </lineage>
</organism>
<evidence type="ECO:0000313" key="7">
    <source>
        <dbReference type="Proteomes" id="UP000604083"/>
    </source>
</evidence>
<dbReference type="Pfam" id="PF07587">
    <property type="entry name" value="PSD1"/>
    <property type="match status" value="1"/>
</dbReference>
<dbReference type="SUPFAM" id="SSF49899">
    <property type="entry name" value="Concanavalin A-like lectins/glucanases"/>
    <property type="match status" value="1"/>
</dbReference>
<feature type="domain" description="DUF1553" evidence="4">
    <location>
        <begin position="736"/>
        <end position="991"/>
    </location>
</feature>
<sequence>MRYLLFLIPCALASTGVFAQEVSYQTQVRPILSDKCYACHGPDEANNKADLRLDTPEAAYAALKEGEGHAIVPGDLENSVAWQRILATDPNEVMPPPESNLTLDEKEKALIRQWIEEGAKYEKHWAFTALPREVPVPAVKQKDWPANEIDHFILARLEDEKIAPSPAADPLRWLRRATFDLTGLPPTAEEIHAFEQEAATDFAAAKARATERLLASPAYGEHMAVAWLDAARYADSYGYQSDKLNTQWPYRDWVIEAFNKNLPYDEFVRWQLAGDLLEDPSREQKLATAFNRLHRLNNEGGAIFEEWRIENIADRVHTMGTAFLGLTMECCRCHDHKYDPISMRDYYSLFAFFNSIDENGLYDRTARVPSPTLLLPDEAEEKALQAARSELDAARENLQASEKQARQAFFAWLEQDPAVQPPRPGPTLDFSQGKLDKKVARFAENDHAHAPPLAFAPFSPDQPGVQAIRFDGDRYLSFEDIPSFDRWTPFSLAVTFRESVRKEIRATLAHHTRGTDAGFNGWDLILDNGYLEHRLYRVWPGNAMGLRTLEPIPANQVHHLVVTYDASDRAEGLRLFLNGKELATEILRDKKVKSAGVATQHGGRLALGSRWRDRGVEGLLVRDFSLHHRALSAAEIARLAAPTSELTREQLWDHFCLVASRDTREARQRLTQAVTALVEAEEGVQEIPVMEELPEPLEAHLLARGEYNAPTDESTRVERVTPAFLPPLEKRGEVADRLDLANWLLEPDHPLTARVFVNRLWANFFGVGLVSTPENFGLQGALPTHPELFDWLSRDFIAKDWDIKALCRSFVLSATYGQESRRRPELAERDPENLLLARAPAHRLDAEQIRDLALAASGLLNDTIGGPPVSPYQPGEDLWTESNGMSPPYQQSVGKALYRRSVYSVWKRTAPLPNMMAFDTSTREVCTVARPRTNTPLQALVLLNDVQFVEAARHLASRLSGSTAREQIAEAFLRLTGRPASERESEILATLYQSEHARLAQDPEATRHLLAHGDSPASESDHPAQLAAATSVCLAILNLDATIWKR</sequence>
<dbReference type="GO" id="GO:0009055">
    <property type="term" value="F:electron transfer activity"/>
    <property type="evidence" value="ECO:0007669"/>
    <property type="project" value="InterPro"/>
</dbReference>
<proteinExistence type="predicted"/>
<evidence type="ECO:0000259" key="4">
    <source>
        <dbReference type="Pfam" id="PF07587"/>
    </source>
</evidence>
<dbReference type="Proteomes" id="UP000604083">
    <property type="component" value="Unassembled WGS sequence"/>
</dbReference>
<dbReference type="Pfam" id="PF13385">
    <property type="entry name" value="Laminin_G_3"/>
    <property type="match status" value="1"/>
</dbReference>
<feature type="signal peptide" evidence="2">
    <location>
        <begin position="1"/>
        <end position="19"/>
    </location>
</feature>
<dbReference type="GO" id="GO:0020037">
    <property type="term" value="F:heme binding"/>
    <property type="evidence" value="ECO:0007669"/>
    <property type="project" value="InterPro"/>
</dbReference>
<accession>A0A934RJJ3</accession>
<evidence type="ECO:0000259" key="3">
    <source>
        <dbReference type="Pfam" id="PF07583"/>
    </source>
</evidence>
<dbReference type="PANTHER" id="PTHR35889:SF3">
    <property type="entry name" value="F-BOX DOMAIN-CONTAINING PROTEIN"/>
    <property type="match status" value="1"/>
</dbReference>
<feature type="domain" description="Cytochrome C Planctomycete-type" evidence="5">
    <location>
        <begin position="36"/>
        <end position="98"/>
    </location>
</feature>
<reference evidence="6" key="1">
    <citation type="submission" date="2021-01" db="EMBL/GenBank/DDBJ databases">
        <title>Modified the classification status of verrucomicrobia.</title>
        <authorList>
            <person name="Feng X."/>
        </authorList>
    </citation>
    <scope>NUCLEOTIDE SEQUENCE</scope>
    <source>
        <strain evidence="6">KCTC 12986</strain>
    </source>
</reference>
<dbReference type="InterPro" id="IPR036909">
    <property type="entry name" value="Cyt_c-like_dom_sf"/>
</dbReference>
<dbReference type="EMBL" id="JAENIO010000003">
    <property type="protein sequence ID" value="MBK1832837.1"/>
    <property type="molecule type" value="Genomic_DNA"/>
</dbReference>
<keyword evidence="2" id="KW-0732">Signal</keyword>
<feature type="domain" description="DUF1549" evidence="3">
    <location>
        <begin position="148"/>
        <end position="357"/>
    </location>
</feature>
<dbReference type="PANTHER" id="PTHR35889">
    <property type="entry name" value="CYCLOINULO-OLIGOSACCHARIDE FRUCTANOTRANSFERASE-RELATED"/>
    <property type="match status" value="1"/>
</dbReference>
<evidence type="ECO:0000256" key="1">
    <source>
        <dbReference type="SAM" id="Coils"/>
    </source>
</evidence>
<dbReference type="InterPro" id="IPR022655">
    <property type="entry name" value="DUF1553"/>
</dbReference>
<dbReference type="InterPro" id="IPR011429">
    <property type="entry name" value="Cyt_c_Planctomycete-type"/>
</dbReference>
<dbReference type="InterPro" id="IPR011444">
    <property type="entry name" value="DUF1549"/>
</dbReference>
<feature type="coiled-coil region" evidence="1">
    <location>
        <begin position="377"/>
        <end position="408"/>
    </location>
</feature>
<dbReference type="Pfam" id="PF07583">
    <property type="entry name" value="PSCyt2"/>
    <property type="match status" value="1"/>
</dbReference>
<protein>
    <submittedName>
        <fullName evidence="6">DUF1553 domain-containing protein</fullName>
    </submittedName>
</protein>
<evidence type="ECO:0000259" key="5">
    <source>
        <dbReference type="Pfam" id="PF07635"/>
    </source>
</evidence>
<keyword evidence="7" id="KW-1185">Reference proteome</keyword>
<evidence type="ECO:0000256" key="2">
    <source>
        <dbReference type="SAM" id="SignalP"/>
    </source>
</evidence>
<comment type="caution">
    <text evidence="6">The sequence shown here is derived from an EMBL/GenBank/DDBJ whole genome shotgun (WGS) entry which is preliminary data.</text>
</comment>
<keyword evidence="1" id="KW-0175">Coiled coil</keyword>
<name>A0A934RJJ3_9BACT</name>
<dbReference type="AlphaFoldDB" id="A0A934RJJ3"/>
<feature type="chain" id="PRO_5037542532" evidence="2">
    <location>
        <begin position="20"/>
        <end position="1046"/>
    </location>
</feature>
<dbReference type="Pfam" id="PF07635">
    <property type="entry name" value="PSCyt1"/>
    <property type="match status" value="1"/>
</dbReference>